<feature type="domain" description="Longin" evidence="14">
    <location>
        <begin position="6"/>
        <end position="115"/>
    </location>
</feature>
<keyword evidence="11 13" id="KW-0472">Membrane</keyword>
<feature type="domain" description="V-SNARE coiled-coil homology" evidence="15">
    <location>
        <begin position="130"/>
        <end position="190"/>
    </location>
</feature>
<dbReference type="CDD" id="cd14824">
    <property type="entry name" value="Longin"/>
    <property type="match status" value="1"/>
</dbReference>
<dbReference type="EMBL" id="HACM01009114">
    <property type="protein sequence ID" value="CRZ09556.1"/>
    <property type="molecule type" value="Transcribed_RNA"/>
</dbReference>
<comment type="similarity">
    <text evidence="3">Belongs to the synaptobrevin family.</text>
</comment>
<reference evidence="16" key="1">
    <citation type="submission" date="2015-04" db="EMBL/GenBank/DDBJ databases">
        <title>The genome sequence of the plant pathogenic Rhizarian Plasmodiophora brassicae reveals insights in its biotrophic life cycle and the origin of chitin synthesis.</title>
        <authorList>
            <person name="Schwelm A."/>
            <person name="Fogelqvist J."/>
            <person name="Knaust A."/>
            <person name="Julke S."/>
            <person name="Lilja T."/>
            <person name="Dhandapani V."/>
            <person name="Bonilla-Rosso G."/>
            <person name="Karlsson M."/>
            <person name="Shevchenko A."/>
            <person name="Choi S.R."/>
            <person name="Kim H.G."/>
            <person name="Park J.Y."/>
            <person name="Lim Y.P."/>
            <person name="Ludwig-Muller J."/>
            <person name="Dixelius C."/>
        </authorList>
    </citation>
    <scope>NUCLEOTIDE SEQUENCE</scope>
    <source>
        <tissue evidence="16">Potato root galls</tissue>
    </source>
</reference>
<accession>A0A0H5R6U6</accession>
<keyword evidence="6" id="KW-0256">Endoplasmic reticulum</keyword>
<organism evidence="16">
    <name type="scientific">Spongospora subterranea</name>
    <dbReference type="NCBI Taxonomy" id="70186"/>
    <lineage>
        <taxon>Eukaryota</taxon>
        <taxon>Sar</taxon>
        <taxon>Rhizaria</taxon>
        <taxon>Endomyxa</taxon>
        <taxon>Phytomyxea</taxon>
        <taxon>Plasmodiophorida</taxon>
        <taxon>Plasmodiophoridae</taxon>
        <taxon>Spongospora</taxon>
    </lineage>
</organism>
<dbReference type="InterPro" id="IPR010908">
    <property type="entry name" value="Longin_dom"/>
</dbReference>
<keyword evidence="7" id="KW-0653">Protein transport</keyword>
<dbReference type="InterPro" id="IPR042855">
    <property type="entry name" value="V_SNARE_CC"/>
</dbReference>
<keyword evidence="4" id="KW-0813">Transport</keyword>
<keyword evidence="9" id="KW-0333">Golgi apparatus</keyword>
<feature type="transmembrane region" description="Helical" evidence="13">
    <location>
        <begin position="191"/>
        <end position="210"/>
    </location>
</feature>
<dbReference type="Pfam" id="PF13774">
    <property type="entry name" value="Longin"/>
    <property type="match status" value="1"/>
</dbReference>
<evidence type="ECO:0000256" key="2">
    <source>
        <dbReference type="ARBA" id="ARBA00004394"/>
    </source>
</evidence>
<evidence type="ECO:0000259" key="15">
    <source>
        <dbReference type="PROSITE" id="PS50892"/>
    </source>
</evidence>
<evidence type="ECO:0000256" key="10">
    <source>
        <dbReference type="ARBA" id="ARBA00023054"/>
    </source>
</evidence>
<evidence type="ECO:0000256" key="12">
    <source>
        <dbReference type="PROSITE-ProRule" id="PRU00290"/>
    </source>
</evidence>
<dbReference type="PROSITE" id="PS50859">
    <property type="entry name" value="LONGIN"/>
    <property type="match status" value="1"/>
</dbReference>
<dbReference type="SUPFAM" id="SSF64356">
    <property type="entry name" value="SNARE-like"/>
    <property type="match status" value="1"/>
</dbReference>
<proteinExistence type="inferred from homology"/>
<evidence type="ECO:0000256" key="6">
    <source>
        <dbReference type="ARBA" id="ARBA00022824"/>
    </source>
</evidence>
<dbReference type="GO" id="GO:0000139">
    <property type="term" value="C:Golgi membrane"/>
    <property type="evidence" value="ECO:0007669"/>
    <property type="project" value="UniProtKB-SubCell"/>
</dbReference>
<evidence type="ECO:0000256" key="3">
    <source>
        <dbReference type="ARBA" id="ARBA00008025"/>
    </source>
</evidence>
<evidence type="ECO:0000259" key="14">
    <source>
        <dbReference type="PROSITE" id="PS50859"/>
    </source>
</evidence>
<evidence type="ECO:0000256" key="1">
    <source>
        <dbReference type="ARBA" id="ARBA00004163"/>
    </source>
</evidence>
<dbReference type="Pfam" id="PF00957">
    <property type="entry name" value="Synaptobrevin"/>
    <property type="match status" value="1"/>
</dbReference>
<sequence>MPLLTLVGRVHDGMPLSATQDSHPDLSEFQRQAKLILKSLNRQSPARQVISSPPYVYYYLIESSVCYICCCDSHYPAALAMQYLEAVHNLFQERHSHEVNQFSRPYSAFAFDSHLTRLRKEYLDPRSHSNLEKLNRNLGQIHHVMRSNMEDLMVRGEKLEDLDRMSSDLKDVSSKYAKDAKWANITAMWKAWAPFIIVAAVIAIVLYFRFG</sequence>
<comment type="subcellular location">
    <subcellularLocation>
        <location evidence="1">Endoplasmic reticulum membrane</location>
        <topology evidence="1">Single-pass type IV membrane protein</topology>
    </subcellularLocation>
    <subcellularLocation>
        <location evidence="2">Golgi apparatus membrane</location>
    </subcellularLocation>
</comment>
<keyword evidence="8 13" id="KW-1133">Transmembrane helix</keyword>
<evidence type="ECO:0000256" key="13">
    <source>
        <dbReference type="SAM" id="Phobius"/>
    </source>
</evidence>
<dbReference type="SUPFAM" id="SSF58038">
    <property type="entry name" value="SNARE fusion complex"/>
    <property type="match status" value="1"/>
</dbReference>
<dbReference type="InterPro" id="IPR044565">
    <property type="entry name" value="Sec22"/>
</dbReference>
<keyword evidence="10 12" id="KW-0175">Coiled coil</keyword>
<evidence type="ECO:0000256" key="9">
    <source>
        <dbReference type="ARBA" id="ARBA00023034"/>
    </source>
</evidence>
<evidence type="ECO:0000256" key="4">
    <source>
        <dbReference type="ARBA" id="ARBA00022448"/>
    </source>
</evidence>
<name>A0A0H5R6U6_9EUKA</name>
<dbReference type="GO" id="GO:0005484">
    <property type="term" value="F:SNAP receptor activity"/>
    <property type="evidence" value="ECO:0007669"/>
    <property type="project" value="InterPro"/>
</dbReference>
<dbReference type="PANTHER" id="PTHR45837">
    <property type="entry name" value="VESICLE-TRAFFICKING PROTEIN SEC22B"/>
    <property type="match status" value="1"/>
</dbReference>
<evidence type="ECO:0000256" key="8">
    <source>
        <dbReference type="ARBA" id="ARBA00022989"/>
    </source>
</evidence>
<evidence type="ECO:0000256" key="5">
    <source>
        <dbReference type="ARBA" id="ARBA00022692"/>
    </source>
</evidence>
<evidence type="ECO:0000313" key="16">
    <source>
        <dbReference type="EMBL" id="CRZ09556.1"/>
    </source>
</evidence>
<dbReference type="GO" id="GO:0015031">
    <property type="term" value="P:protein transport"/>
    <property type="evidence" value="ECO:0007669"/>
    <property type="project" value="UniProtKB-KW"/>
</dbReference>
<dbReference type="SMART" id="SM01270">
    <property type="entry name" value="Longin"/>
    <property type="match status" value="1"/>
</dbReference>
<dbReference type="Gene3D" id="1.20.5.110">
    <property type="match status" value="1"/>
</dbReference>
<dbReference type="AlphaFoldDB" id="A0A0H5R6U6"/>
<dbReference type="InterPro" id="IPR011012">
    <property type="entry name" value="Longin-like_dom_sf"/>
</dbReference>
<evidence type="ECO:0008006" key="17">
    <source>
        <dbReference type="Google" id="ProtNLM"/>
    </source>
</evidence>
<dbReference type="PROSITE" id="PS50892">
    <property type="entry name" value="V_SNARE"/>
    <property type="match status" value="1"/>
</dbReference>
<dbReference type="Gene3D" id="3.30.450.50">
    <property type="entry name" value="Longin domain"/>
    <property type="match status" value="1"/>
</dbReference>
<protein>
    <recommendedName>
        <fullName evidence="17">V-SNARE coiled-coil homology domain-containing protein</fullName>
    </recommendedName>
</protein>
<evidence type="ECO:0000256" key="7">
    <source>
        <dbReference type="ARBA" id="ARBA00022927"/>
    </source>
</evidence>
<keyword evidence="5 13" id="KW-0812">Transmembrane</keyword>
<dbReference type="GO" id="GO:0006888">
    <property type="term" value="P:endoplasmic reticulum to Golgi vesicle-mediated transport"/>
    <property type="evidence" value="ECO:0007669"/>
    <property type="project" value="InterPro"/>
</dbReference>
<dbReference type="GO" id="GO:0005789">
    <property type="term" value="C:endoplasmic reticulum membrane"/>
    <property type="evidence" value="ECO:0007669"/>
    <property type="project" value="UniProtKB-SubCell"/>
</dbReference>
<evidence type="ECO:0000256" key="11">
    <source>
        <dbReference type="ARBA" id="ARBA00023136"/>
    </source>
</evidence>
<dbReference type="GO" id="GO:0006890">
    <property type="term" value="P:retrograde vesicle-mediated transport, Golgi to endoplasmic reticulum"/>
    <property type="evidence" value="ECO:0007669"/>
    <property type="project" value="InterPro"/>
</dbReference>